<evidence type="ECO:0000313" key="3">
    <source>
        <dbReference type="Proteomes" id="UP000321490"/>
    </source>
</evidence>
<feature type="transmembrane region" description="Helical" evidence="1">
    <location>
        <begin position="21"/>
        <end position="43"/>
    </location>
</feature>
<gene>
    <name evidence="2" type="ORF">JD78_03913</name>
</gene>
<feature type="transmembrane region" description="Helical" evidence="1">
    <location>
        <begin position="360"/>
        <end position="380"/>
    </location>
</feature>
<dbReference type="AlphaFoldDB" id="A0A562IWL2"/>
<feature type="transmembrane region" description="Helical" evidence="1">
    <location>
        <begin position="103"/>
        <end position="125"/>
    </location>
</feature>
<protein>
    <submittedName>
        <fullName evidence="2">Oligosaccharide repeat unit polymerase</fullName>
    </submittedName>
</protein>
<dbReference type="EMBL" id="VLKF01000001">
    <property type="protein sequence ID" value="TWH75357.1"/>
    <property type="molecule type" value="Genomic_DNA"/>
</dbReference>
<organism evidence="2 3">
    <name type="scientific">Modestobacter roseus</name>
    <dbReference type="NCBI Taxonomy" id="1181884"/>
    <lineage>
        <taxon>Bacteria</taxon>
        <taxon>Bacillati</taxon>
        <taxon>Actinomycetota</taxon>
        <taxon>Actinomycetes</taxon>
        <taxon>Geodermatophilales</taxon>
        <taxon>Geodermatophilaceae</taxon>
        <taxon>Modestobacter</taxon>
    </lineage>
</organism>
<sequence>MTASLRARVSRPPDVGQRVGVWWLNPVALIGMVALPTTWLAYAIPDDRYRALWRTPKVLTLDWTLWFTVGLLLFIGGALLPAARGRARRVPDWPALSPADLRLLGRAATVTFWLVMVGYVAFLLAGARAGISPSVLVDILVDQELYGVGLRETLGTVPGLTTMTQFGVAFAVVTGVLMVADPASRPRHLRRLAVVFFLALCRAFFLSERLALLELLVPLIVVLVAGLSRSSTGARRASFLPAVLLPLVVAVFAAFEYSRSWVFYKAQGGQSFPTFVVERFAGYYVTAYNNGEIRLLHQTDASLPYDLLSAFWTAPGVGSLNLFRTLTGVDQESSYTDALTTFGNPEFNNTGGVVSPFVDLGLLGGLVFFLLAGLACGLLYRSLQEGRTWGLLLYPLVVLTLFELPRYLYLFQGRATPGLIALVTVALLVHRNRRRRTGARL</sequence>
<name>A0A562IWL2_9ACTN</name>
<feature type="transmembrane region" description="Helical" evidence="1">
    <location>
        <begin position="63"/>
        <end position="82"/>
    </location>
</feature>
<keyword evidence="3" id="KW-1185">Reference proteome</keyword>
<feature type="transmembrane region" description="Helical" evidence="1">
    <location>
        <begin position="189"/>
        <end position="205"/>
    </location>
</feature>
<evidence type="ECO:0000313" key="2">
    <source>
        <dbReference type="EMBL" id="TWH75357.1"/>
    </source>
</evidence>
<keyword evidence="1" id="KW-1133">Transmembrane helix</keyword>
<evidence type="ECO:0000256" key="1">
    <source>
        <dbReference type="SAM" id="Phobius"/>
    </source>
</evidence>
<keyword evidence="1" id="KW-0472">Membrane</keyword>
<dbReference type="OrthoDB" id="9809977at2"/>
<feature type="transmembrane region" description="Helical" evidence="1">
    <location>
        <begin position="239"/>
        <end position="255"/>
    </location>
</feature>
<feature type="transmembrane region" description="Helical" evidence="1">
    <location>
        <begin position="160"/>
        <end position="180"/>
    </location>
</feature>
<reference evidence="2 3" key="1">
    <citation type="submission" date="2019-07" db="EMBL/GenBank/DDBJ databases">
        <title>R&amp;d 2014.</title>
        <authorList>
            <person name="Klenk H.-P."/>
        </authorList>
    </citation>
    <scope>NUCLEOTIDE SEQUENCE [LARGE SCALE GENOMIC DNA]</scope>
    <source>
        <strain evidence="2 3">DSM 45764</strain>
    </source>
</reference>
<dbReference type="RefSeq" id="WP_153360464.1">
    <property type="nucleotide sequence ID" value="NZ_JABGDC010000082.1"/>
</dbReference>
<accession>A0A562IWL2</accession>
<keyword evidence="1" id="KW-0812">Transmembrane</keyword>
<dbReference type="Proteomes" id="UP000321490">
    <property type="component" value="Unassembled WGS sequence"/>
</dbReference>
<comment type="caution">
    <text evidence="2">The sequence shown here is derived from an EMBL/GenBank/DDBJ whole genome shotgun (WGS) entry which is preliminary data.</text>
</comment>
<feature type="transmembrane region" description="Helical" evidence="1">
    <location>
        <begin position="415"/>
        <end position="431"/>
    </location>
</feature>
<feature type="transmembrane region" description="Helical" evidence="1">
    <location>
        <begin position="211"/>
        <end position="227"/>
    </location>
</feature>
<feature type="transmembrane region" description="Helical" evidence="1">
    <location>
        <begin position="392"/>
        <end position="409"/>
    </location>
</feature>
<proteinExistence type="predicted"/>